<accession>A0A397J2N0</accession>
<reference evidence="1 2" key="1">
    <citation type="submission" date="2018-08" db="EMBL/GenBank/DDBJ databases">
        <title>Genome and evolution of the arbuscular mycorrhizal fungus Diversispora epigaea (formerly Glomus versiforme) and its bacterial endosymbionts.</title>
        <authorList>
            <person name="Sun X."/>
            <person name="Fei Z."/>
            <person name="Harrison M."/>
        </authorList>
    </citation>
    <scope>NUCLEOTIDE SEQUENCE [LARGE SCALE GENOMIC DNA]</scope>
    <source>
        <strain evidence="1 2">IT104</strain>
    </source>
</reference>
<name>A0A397J2N0_9GLOM</name>
<evidence type="ECO:0000313" key="1">
    <source>
        <dbReference type="EMBL" id="RHZ80958.1"/>
    </source>
</evidence>
<comment type="caution">
    <text evidence="1">The sequence shown here is derived from an EMBL/GenBank/DDBJ whole genome shotgun (WGS) entry which is preliminary data.</text>
</comment>
<dbReference type="EMBL" id="PQFF01000121">
    <property type="protein sequence ID" value="RHZ80958.1"/>
    <property type="molecule type" value="Genomic_DNA"/>
</dbReference>
<evidence type="ECO:0000313" key="2">
    <source>
        <dbReference type="Proteomes" id="UP000266861"/>
    </source>
</evidence>
<protein>
    <submittedName>
        <fullName evidence="1">Uncharacterized protein</fullName>
    </submittedName>
</protein>
<dbReference type="AlphaFoldDB" id="A0A397J2N0"/>
<organism evidence="1 2">
    <name type="scientific">Diversispora epigaea</name>
    <dbReference type="NCBI Taxonomy" id="1348612"/>
    <lineage>
        <taxon>Eukaryota</taxon>
        <taxon>Fungi</taxon>
        <taxon>Fungi incertae sedis</taxon>
        <taxon>Mucoromycota</taxon>
        <taxon>Glomeromycotina</taxon>
        <taxon>Glomeromycetes</taxon>
        <taxon>Diversisporales</taxon>
        <taxon>Diversisporaceae</taxon>
        <taxon>Diversispora</taxon>
    </lineage>
</organism>
<keyword evidence="2" id="KW-1185">Reference proteome</keyword>
<proteinExistence type="predicted"/>
<gene>
    <name evidence="1" type="ORF">Glove_130g12</name>
</gene>
<dbReference type="Proteomes" id="UP000266861">
    <property type="component" value="Unassembled WGS sequence"/>
</dbReference>
<sequence>MSNQNLPPREISRGSENFWVAIRIRLNNDIMIMFPPILRNVDHMLGVNITTDDLDTSRGTPRITNTW</sequence>